<proteinExistence type="inferred from homology"/>
<dbReference type="InterPro" id="IPR000312">
    <property type="entry name" value="Glycosyl_Trfase_fam3"/>
</dbReference>
<dbReference type="Gene3D" id="3.40.1030.10">
    <property type="entry name" value="Nucleoside phosphorylase/phosphoribosyltransferase catalytic domain"/>
    <property type="match status" value="1"/>
</dbReference>
<dbReference type="GO" id="GO:0004645">
    <property type="term" value="F:1,4-alpha-oligoglucan phosphorylase activity"/>
    <property type="evidence" value="ECO:0007669"/>
    <property type="project" value="InterPro"/>
</dbReference>
<dbReference type="Pfam" id="PF00591">
    <property type="entry name" value="Glycos_transf_3"/>
    <property type="match status" value="1"/>
</dbReference>
<dbReference type="SUPFAM" id="SSF54680">
    <property type="entry name" value="Pyrimidine nucleoside phosphorylase C-terminal domain"/>
    <property type="match status" value="1"/>
</dbReference>
<dbReference type="GO" id="GO:0009032">
    <property type="term" value="F:thymidine phosphorylase activity"/>
    <property type="evidence" value="ECO:0007669"/>
    <property type="project" value="TreeGrafter"/>
</dbReference>
<evidence type="ECO:0000259" key="5">
    <source>
        <dbReference type="SMART" id="SM00941"/>
    </source>
</evidence>
<keyword evidence="3 6" id="KW-0328">Glycosyltransferase</keyword>
<dbReference type="PANTHER" id="PTHR10515">
    <property type="entry name" value="THYMIDINE PHOSPHORYLASE"/>
    <property type="match status" value="1"/>
</dbReference>
<evidence type="ECO:0000313" key="6">
    <source>
        <dbReference type="EMBL" id="VAW08610.1"/>
    </source>
</evidence>
<dbReference type="Pfam" id="PF02885">
    <property type="entry name" value="Glycos_trans_3N"/>
    <property type="match status" value="1"/>
</dbReference>
<evidence type="ECO:0000256" key="1">
    <source>
        <dbReference type="ARBA" id="ARBA00006915"/>
    </source>
</evidence>
<dbReference type="Gene3D" id="1.20.970.10">
    <property type="entry name" value="Transferase, Pyrimidine Nucleoside Phosphorylase, Chain C"/>
    <property type="match status" value="1"/>
</dbReference>
<dbReference type="GO" id="GO:0005829">
    <property type="term" value="C:cytosol"/>
    <property type="evidence" value="ECO:0007669"/>
    <property type="project" value="TreeGrafter"/>
</dbReference>
<dbReference type="NCBIfam" id="NF004490">
    <property type="entry name" value="PRK05820.1"/>
    <property type="match status" value="1"/>
</dbReference>
<sequence>MSPSHFSMVELIGIKRDGGILSDEALQWIIASYVDESIPDYQMSALLMAIFLNGMADEELAALTEAMLHSGDVLDCSTIPGKKVDKHSTGGVGDKVSIPLAPMVAACGVVIPMMSGRGLGHTGGTRDKLESIHGMKTAFTPDRFMELLARNNVVLGGQSATLVPADRLIYALRDASATVPSVPLISSSIMSKKLAEDLDGLVLDVKVGSGAFMKTVDDARLLAETMVGIGASHGTTVVAYLTNMEQPLGHEVGNASEIRESIEVLRGDGPADLVEITYLLGREMLVLGGIAQTHDEAQALLVDAVASGKAFETFRTIVSSQGGDVAMIDDPGLLPVADHTHVLRAPTDGWVRRCDALEIGIASVRLGGGRETKEGTIDPSVGITVHAKIGDSVRAGDALATFTYAENEKLEAALGAVETAWQIGTTPVKNQPILLDEIR</sequence>
<dbReference type="EMBL" id="UOEK01000475">
    <property type="protein sequence ID" value="VAW08610.1"/>
    <property type="molecule type" value="Genomic_DNA"/>
</dbReference>
<dbReference type="EC" id="2.4.2.2" evidence="6"/>
<keyword evidence="4 6" id="KW-0808">Transferase</keyword>
<feature type="domain" description="Pyrimidine nucleoside phosphorylase C-terminal" evidence="5">
    <location>
        <begin position="350"/>
        <end position="424"/>
    </location>
</feature>
<dbReference type="PANTHER" id="PTHR10515:SF0">
    <property type="entry name" value="THYMIDINE PHOSPHORYLASE"/>
    <property type="match status" value="1"/>
</dbReference>
<dbReference type="GO" id="GO:0006206">
    <property type="term" value="P:pyrimidine nucleobase metabolic process"/>
    <property type="evidence" value="ECO:0007669"/>
    <property type="project" value="InterPro"/>
</dbReference>
<evidence type="ECO:0000256" key="3">
    <source>
        <dbReference type="ARBA" id="ARBA00022676"/>
    </source>
</evidence>
<dbReference type="SMART" id="SM00941">
    <property type="entry name" value="PYNP_C"/>
    <property type="match status" value="1"/>
</dbReference>
<organism evidence="6">
    <name type="scientific">hydrothermal vent metagenome</name>
    <dbReference type="NCBI Taxonomy" id="652676"/>
    <lineage>
        <taxon>unclassified sequences</taxon>
        <taxon>metagenomes</taxon>
        <taxon>ecological metagenomes</taxon>
    </lineage>
</organism>
<dbReference type="PROSITE" id="PS00647">
    <property type="entry name" value="THYMID_PHOSPHORYLASE"/>
    <property type="match status" value="1"/>
</dbReference>
<protein>
    <submittedName>
        <fullName evidence="6">Pyrimidine-nucleoside phosphorylase</fullName>
        <ecNumber evidence="6">2.4.2.2</ecNumber>
    </submittedName>
</protein>
<dbReference type="InterPro" id="IPR013102">
    <property type="entry name" value="PYNP_C"/>
</dbReference>
<dbReference type="InterPro" id="IPR036566">
    <property type="entry name" value="PYNP-like_C_sf"/>
</dbReference>
<dbReference type="InterPro" id="IPR018090">
    <property type="entry name" value="Pyrmidine_PPas_bac/euk"/>
</dbReference>
<dbReference type="InterPro" id="IPR017459">
    <property type="entry name" value="Glycosyl_Trfase_fam3_N_dom"/>
</dbReference>
<dbReference type="SUPFAM" id="SSF47648">
    <property type="entry name" value="Nucleoside phosphorylase/phosphoribosyltransferase N-terminal domain"/>
    <property type="match status" value="1"/>
</dbReference>
<accession>A0A3B0SVU3</accession>
<dbReference type="SUPFAM" id="SSF52418">
    <property type="entry name" value="Nucleoside phosphorylase/phosphoribosyltransferase catalytic domain"/>
    <property type="match status" value="1"/>
</dbReference>
<dbReference type="GO" id="GO:0006213">
    <property type="term" value="P:pyrimidine nucleoside metabolic process"/>
    <property type="evidence" value="ECO:0007669"/>
    <property type="project" value="InterPro"/>
</dbReference>
<dbReference type="InterPro" id="IPR000053">
    <property type="entry name" value="Thymidine/pyrmidine_PPase"/>
</dbReference>
<dbReference type="AlphaFoldDB" id="A0A3B0SVU3"/>
<gene>
    <name evidence="6" type="ORF">MNBD_ACTINO02-17</name>
</gene>
<dbReference type="FunFam" id="3.40.1030.10:FF:000003">
    <property type="entry name" value="Pyrimidine-nucleoside phosphorylase"/>
    <property type="match status" value="1"/>
</dbReference>
<comment type="similarity">
    <text evidence="1">Belongs to the thymidine/pyrimidine-nucleoside phosphorylase family.</text>
</comment>
<name>A0A3B0SVU3_9ZZZZ</name>
<reference evidence="6" key="1">
    <citation type="submission" date="2018-06" db="EMBL/GenBank/DDBJ databases">
        <authorList>
            <person name="Zhirakovskaya E."/>
        </authorList>
    </citation>
    <scope>NUCLEOTIDE SEQUENCE</scope>
</reference>
<dbReference type="Gene3D" id="3.90.1170.30">
    <property type="entry name" value="Pyrimidine nucleoside phosphorylase-like, C-terminal domain"/>
    <property type="match status" value="1"/>
</dbReference>
<evidence type="ECO:0000256" key="4">
    <source>
        <dbReference type="ARBA" id="ARBA00022679"/>
    </source>
</evidence>
<dbReference type="InterPro" id="IPR035902">
    <property type="entry name" value="Nuc_phospho_transferase"/>
</dbReference>
<dbReference type="InterPro" id="IPR036320">
    <property type="entry name" value="Glycosyl_Trfase_fam3_N_dom_sf"/>
</dbReference>
<dbReference type="InterPro" id="IPR017872">
    <property type="entry name" value="Pyrmidine_PPase_CS"/>
</dbReference>
<comment type="subunit">
    <text evidence="2">Homodimer.</text>
</comment>
<dbReference type="Pfam" id="PF07831">
    <property type="entry name" value="PYNP_C"/>
    <property type="match status" value="1"/>
</dbReference>
<dbReference type="PIRSF" id="PIRSF000478">
    <property type="entry name" value="TP_PyNP"/>
    <property type="match status" value="1"/>
</dbReference>
<evidence type="ECO:0000256" key="2">
    <source>
        <dbReference type="ARBA" id="ARBA00011738"/>
    </source>
</evidence>
<dbReference type="NCBIfam" id="TIGR02644">
    <property type="entry name" value="Y_phosphoryl"/>
    <property type="match status" value="1"/>
</dbReference>